<dbReference type="AlphaFoldDB" id="A0A2W6NNA5"/>
<dbReference type="EMBL" id="QKWW01000006">
    <property type="protein sequence ID" value="PZT57344.1"/>
    <property type="molecule type" value="Genomic_DNA"/>
</dbReference>
<dbReference type="RefSeq" id="WP_111268496.1">
    <property type="nucleotide sequence ID" value="NZ_QKWW01000006.1"/>
</dbReference>
<evidence type="ECO:0000313" key="1">
    <source>
        <dbReference type="EMBL" id="PZT57344.1"/>
    </source>
</evidence>
<name>A0A2W6NNA5_9BACL</name>
<organism evidence="1 2">
    <name type="scientific">Paenibacillus silvae</name>
    <dbReference type="NCBI Taxonomy" id="1325358"/>
    <lineage>
        <taxon>Bacteria</taxon>
        <taxon>Bacillati</taxon>
        <taxon>Bacillota</taxon>
        <taxon>Bacilli</taxon>
        <taxon>Bacillales</taxon>
        <taxon>Paenibacillaceae</taxon>
        <taxon>Paenibacillus</taxon>
    </lineage>
</organism>
<gene>
    <name evidence="1" type="ORF">DN757_01420</name>
</gene>
<protein>
    <submittedName>
        <fullName evidence="1">Uncharacterized protein</fullName>
    </submittedName>
</protein>
<sequence>MLIIQLENEDKEFDNFKSAIDFCEDEFGFEGQAWDEVVNSLSMSELFYFLEDDGVWVIHKP</sequence>
<reference evidence="1 2" key="1">
    <citation type="submission" date="2018-06" db="EMBL/GenBank/DDBJ databases">
        <title>Isolation of heavy metals resistant Paenibacillus silvae NC2 from Gold-Copper mine in ZiJin, China.</title>
        <authorList>
            <person name="Xu J."/>
            <person name="Mazhar H.S."/>
            <person name="Rensing C."/>
        </authorList>
    </citation>
    <scope>NUCLEOTIDE SEQUENCE [LARGE SCALE GENOMIC DNA]</scope>
    <source>
        <strain evidence="1 2">NC2</strain>
    </source>
</reference>
<evidence type="ECO:0000313" key="2">
    <source>
        <dbReference type="Proteomes" id="UP000249204"/>
    </source>
</evidence>
<accession>A0A2W6NNA5</accession>
<proteinExistence type="predicted"/>
<comment type="caution">
    <text evidence="1">The sequence shown here is derived from an EMBL/GenBank/DDBJ whole genome shotgun (WGS) entry which is preliminary data.</text>
</comment>
<dbReference type="Proteomes" id="UP000249204">
    <property type="component" value="Unassembled WGS sequence"/>
</dbReference>